<reference evidence="1" key="1">
    <citation type="submission" date="2024-06" db="EMBL/GenBank/DDBJ databases">
        <authorList>
            <person name="Coelho C."/>
            <person name="Bento M."/>
            <person name="Garcia E."/>
            <person name="Camelo A."/>
            <person name="Brandao I."/>
            <person name="Espirito Santo C."/>
            <person name="Trovao J."/>
            <person name="Verissimo A."/>
            <person name="Costa J."/>
            <person name="Tiago I."/>
        </authorList>
    </citation>
    <scope>NUCLEOTIDE SEQUENCE</scope>
    <source>
        <strain evidence="1">KWT182</strain>
    </source>
</reference>
<accession>A0AAU7QBE7</accession>
<dbReference type="EMBL" id="CP157947">
    <property type="protein sequence ID" value="XBS70565.1"/>
    <property type="molecule type" value="Genomic_DNA"/>
</dbReference>
<sequence>MEALIREGLIDISLVKLFMVPAMFYHVKTCMDNDIDVRLDDIFGPKGIKQSIIENFFAACDEFNTTNEPLILFSEALRAYQSRKKIEKALASVDCDMEVRPGSTNLKSYGYYISKKNCASVTDNVANNYRPLFDVDGLMHKRNLAIADAFAVVDKAVIINALSGICESELDFMALSRIDMCRTAFKPIVAPQFLTENTDYEYTYLAIKKNIDTLTAEFNGTTRAYALIKEKEEYRIERLGSRFSEYMKFLENDTRDLINDKNIRPVFYKIGEKRLKTANDSLETLAGSISQLHRVQLLNKLNALVAGNSTMAAAENIFIDSIPFFGCDDSSHSVDETDGSTACNLDLEALAPVVGMRLTINTHASTEAGNTPGNATAEEMSGFVARRALRMAMKDDLHLFAKFTRLPPAEPYNRMSLSKLATEYLRVFDPSLGIIGQVDGVIMEEVIKAGEIVSRHIPALSTILALMRSKEIAAPKDTSETPHIMAWSPVHNMDIPVVKLNGDTFHKKDVYARVNPENNDLFSQKHTLSHNGTLIPIPAHKGKGLLNIRPQGLGRGWGKNRHQGMVFNAYPRLPPLP</sequence>
<name>A0AAU7QBE7_9GAMM</name>
<proteinExistence type="predicted"/>
<evidence type="ECO:0000313" key="1">
    <source>
        <dbReference type="EMBL" id="XBS70565.1"/>
    </source>
</evidence>
<organism evidence="1">
    <name type="scientific">Acerihabitans sp. KWT182</name>
    <dbReference type="NCBI Taxonomy" id="3157919"/>
    <lineage>
        <taxon>Bacteria</taxon>
        <taxon>Pseudomonadati</taxon>
        <taxon>Pseudomonadota</taxon>
        <taxon>Gammaproteobacteria</taxon>
        <taxon>Enterobacterales</taxon>
        <taxon>Pectobacteriaceae</taxon>
        <taxon>Acerihabitans</taxon>
    </lineage>
</organism>
<gene>
    <name evidence="1" type="ORF">ABK905_05080</name>
</gene>
<dbReference type="AlphaFoldDB" id="A0AAU7QBE7"/>
<protein>
    <submittedName>
        <fullName evidence="1">Uncharacterized protein</fullName>
    </submittedName>
</protein>